<evidence type="ECO:0000313" key="2">
    <source>
        <dbReference type="EMBL" id="CAL1390509.1"/>
    </source>
</evidence>
<dbReference type="EMBL" id="OZ034818">
    <property type="protein sequence ID" value="CAL1390509.1"/>
    <property type="molecule type" value="Genomic_DNA"/>
</dbReference>
<dbReference type="Proteomes" id="UP001497516">
    <property type="component" value="Chromosome 5"/>
</dbReference>
<accession>A0AAV2EXE7</accession>
<organism evidence="2 3">
    <name type="scientific">Linum trigynum</name>
    <dbReference type="NCBI Taxonomy" id="586398"/>
    <lineage>
        <taxon>Eukaryota</taxon>
        <taxon>Viridiplantae</taxon>
        <taxon>Streptophyta</taxon>
        <taxon>Embryophyta</taxon>
        <taxon>Tracheophyta</taxon>
        <taxon>Spermatophyta</taxon>
        <taxon>Magnoliopsida</taxon>
        <taxon>eudicotyledons</taxon>
        <taxon>Gunneridae</taxon>
        <taxon>Pentapetalae</taxon>
        <taxon>rosids</taxon>
        <taxon>fabids</taxon>
        <taxon>Malpighiales</taxon>
        <taxon>Linaceae</taxon>
        <taxon>Linum</taxon>
    </lineage>
</organism>
<gene>
    <name evidence="2" type="ORF">LTRI10_LOCUS31289</name>
</gene>
<name>A0AAV2EXE7_9ROSI</name>
<evidence type="ECO:0000256" key="1">
    <source>
        <dbReference type="SAM" id="MobiDB-lite"/>
    </source>
</evidence>
<dbReference type="AlphaFoldDB" id="A0AAV2EXE7"/>
<protein>
    <submittedName>
        <fullName evidence="2">Uncharacterized protein</fullName>
    </submittedName>
</protein>
<reference evidence="2 3" key="1">
    <citation type="submission" date="2024-04" db="EMBL/GenBank/DDBJ databases">
        <authorList>
            <person name="Fracassetti M."/>
        </authorList>
    </citation>
    <scope>NUCLEOTIDE SEQUENCE [LARGE SCALE GENOMIC DNA]</scope>
</reference>
<feature type="region of interest" description="Disordered" evidence="1">
    <location>
        <begin position="110"/>
        <end position="140"/>
    </location>
</feature>
<keyword evidence="3" id="KW-1185">Reference proteome</keyword>
<proteinExistence type="predicted"/>
<evidence type="ECO:0000313" key="3">
    <source>
        <dbReference type="Proteomes" id="UP001497516"/>
    </source>
</evidence>
<sequence length="140" mass="14956">MVEQVVSQLSIEAASEQAAEQAVANAQIVNVEQRIENVNVPVGSEIGESSTVVLPVTAVVGESSSTPDNEDGFQVVTRHKNRVRAPDPASVAKSPWNLFSGQKKVQLDDKAFPSLGKPVWKMSAEPPQPAKGKGRGKKKK</sequence>